<dbReference type="Pfam" id="PF13884">
    <property type="entry name" value="Peptidase_S74"/>
    <property type="match status" value="1"/>
</dbReference>
<reference evidence="3" key="1">
    <citation type="journal article" date="2020" name="Nature">
        <title>Giant virus diversity and host interactions through global metagenomics.</title>
        <authorList>
            <person name="Schulz F."/>
            <person name="Roux S."/>
            <person name="Paez-Espino D."/>
            <person name="Jungbluth S."/>
            <person name="Walsh D.A."/>
            <person name="Denef V.J."/>
            <person name="McMahon K.D."/>
            <person name="Konstantinidis K.T."/>
            <person name="Eloe-Fadrosh E.A."/>
            <person name="Kyrpides N.C."/>
            <person name="Woyke T."/>
        </authorList>
    </citation>
    <scope>NUCLEOTIDE SEQUENCE</scope>
    <source>
        <strain evidence="3">GVMAG-M-3300009185-7</strain>
    </source>
</reference>
<evidence type="ECO:0000259" key="2">
    <source>
        <dbReference type="PROSITE" id="PS51688"/>
    </source>
</evidence>
<evidence type="ECO:0000256" key="1">
    <source>
        <dbReference type="SAM" id="MobiDB-lite"/>
    </source>
</evidence>
<name>A0A6C0B1L1_9ZZZZ</name>
<sequence>MSGPNPFSTADAPQHNLVSKIVGSGPYHVAVDLVDVDTAYAIQIGSAADPVQQEYVTQIGTASNPVDSIYVRNIYPPPGALENAIGGTGIDIEYTTVGPVVSALVAAGDGIALNVDENRVINVSTTLTLINGPGIEITPFVDENNPNGLIISATGGGGGTGSTSIPEGEIVIGDGGAGLTSSPNVFFDSAAQLLYVPGTIVNTVGEAGVLRMNTGGVAGDAYIESGFEDVQNSGNMLNISYVGGTAVPTVTIDTFDSFVGINKSGPTAALDVIGQAVVTYNAGSGATSTVYTTVSGGTGPTGNITLQAGITYIMYVWGAGGAANGGVGGAGGYAEYQVTPSTPTVLSWGANYGGASGGGNALVGNIGASTFIVPGGGAGGMSGGTGGGGGETSGGQPIPEGGRLGGNGPAQATYDDIRAWRYTTVGGTISGSGDIFNEGTIDGLTATVQGTLVVNLSNPPVSVSINTPTPGVTYTIAPGTTMTFVTSGTVFNGATFSSPAGDVFPLSQVTGYIVNDVGELPSTTYTSIALYSDWPNSTSPVFPSSFVDTGLTGITYAAGDVSWTGGEITYVTGTTFYLFFSAATDNQSSEEITATSGAVMTISAPFNFLTGVTLSTTGTGYLPTGSQIDVASRQFNNTGAVSATYTGAPYGGGGGPGGGSPALVSGVTGMTYGTSTNEFAGGGGGQYQHSGSLTILQLKPGVANRSYVNTFNRNGAFGAGGTAGAGGTQYLVLQTKTDTGVIPPALTVNGNLEVDNGDMFTDQGIRGRFISVRASDAPAGDDVINGIPTKNGGKMMWNILSPGTGRTELLNAWGDAAGTGFGFFAGQNGATATGPTGPIYNLGSWDVSGLVVNGNVTGTDVIASSDIRTKENIVTVDSALDRVLKMRGVFFERKVEPGERRVGVIAQEVEEVLPEVVYTDADGIKSVSYGSMVGLLIEAIKEQQEIIKRANLL</sequence>
<dbReference type="InterPro" id="IPR030392">
    <property type="entry name" value="S74_ICA"/>
</dbReference>
<accession>A0A6C0B1L1</accession>
<feature type="domain" description="Peptidase S74" evidence="2">
    <location>
        <begin position="865"/>
        <end position="953"/>
    </location>
</feature>
<feature type="compositionally biased region" description="Gly residues" evidence="1">
    <location>
        <begin position="380"/>
        <end position="393"/>
    </location>
</feature>
<organism evidence="3">
    <name type="scientific">viral metagenome</name>
    <dbReference type="NCBI Taxonomy" id="1070528"/>
    <lineage>
        <taxon>unclassified sequences</taxon>
        <taxon>metagenomes</taxon>
        <taxon>organismal metagenomes</taxon>
    </lineage>
</organism>
<feature type="region of interest" description="Disordered" evidence="1">
    <location>
        <begin position="380"/>
        <end position="410"/>
    </location>
</feature>
<dbReference type="PROSITE" id="PS51688">
    <property type="entry name" value="ICA"/>
    <property type="match status" value="1"/>
</dbReference>
<dbReference type="AlphaFoldDB" id="A0A6C0B1L1"/>
<protein>
    <recommendedName>
        <fullName evidence="2">Peptidase S74 domain-containing protein</fullName>
    </recommendedName>
</protein>
<evidence type="ECO:0000313" key="3">
    <source>
        <dbReference type="EMBL" id="QHS86115.1"/>
    </source>
</evidence>
<proteinExistence type="predicted"/>
<dbReference type="EMBL" id="MN739051">
    <property type="protein sequence ID" value="QHS86115.1"/>
    <property type="molecule type" value="Genomic_DNA"/>
</dbReference>